<keyword evidence="3" id="KW-0804">Transcription</keyword>
<dbReference type="InterPro" id="IPR036388">
    <property type="entry name" value="WH-like_DNA-bd_sf"/>
</dbReference>
<reference evidence="5 6" key="1">
    <citation type="submission" date="2018-04" db="EMBL/GenBank/DDBJ databases">
        <title>Novel species isolated from glacier.</title>
        <authorList>
            <person name="Liu Q."/>
            <person name="Xin Y.-H."/>
        </authorList>
    </citation>
    <scope>NUCLEOTIDE SEQUENCE [LARGE SCALE GENOMIC DNA]</scope>
    <source>
        <strain evidence="5 6">GT1R17</strain>
    </source>
</reference>
<keyword evidence="6" id="KW-1185">Reference proteome</keyword>
<dbReference type="SUPFAM" id="SSF46894">
    <property type="entry name" value="C-terminal effector domain of the bipartite response regulators"/>
    <property type="match status" value="1"/>
</dbReference>
<evidence type="ECO:0000313" key="6">
    <source>
        <dbReference type="Proteomes" id="UP000244248"/>
    </source>
</evidence>
<feature type="domain" description="HTH luxR-type" evidence="4">
    <location>
        <begin position="43"/>
        <end position="103"/>
    </location>
</feature>
<gene>
    <name evidence="5" type="ORF">CJD38_11300</name>
</gene>
<dbReference type="GO" id="GO:0006355">
    <property type="term" value="P:regulation of DNA-templated transcription"/>
    <property type="evidence" value="ECO:0007669"/>
    <property type="project" value="InterPro"/>
</dbReference>
<dbReference type="InterPro" id="IPR016032">
    <property type="entry name" value="Sig_transdc_resp-reg_C-effctor"/>
</dbReference>
<dbReference type="Gene3D" id="1.10.10.10">
    <property type="entry name" value="Winged helix-like DNA-binding domain superfamily/Winged helix DNA-binding domain"/>
    <property type="match status" value="1"/>
</dbReference>
<comment type="caution">
    <text evidence="5">The sequence shown here is derived from an EMBL/GenBank/DDBJ whole genome shotgun (WGS) entry which is preliminary data.</text>
</comment>
<protein>
    <recommendedName>
        <fullName evidence="4">HTH luxR-type domain-containing protein</fullName>
    </recommendedName>
</protein>
<dbReference type="EMBL" id="QANS01000004">
    <property type="protein sequence ID" value="PTU30890.1"/>
    <property type="molecule type" value="Genomic_DNA"/>
</dbReference>
<proteinExistence type="predicted"/>
<dbReference type="InterPro" id="IPR000792">
    <property type="entry name" value="Tscrpt_reg_LuxR_C"/>
</dbReference>
<sequence length="106" mass="11734">MLTSTQDHMSTAAQLNSFVVSTPQKSLTAQATKNPTIFPLCVKSLTPRETEILELQGTGLSIKGVARKLAISPGTVKWHVRNMYWKLDATSREEALAKAREHRIIS</sequence>
<dbReference type="PANTHER" id="PTHR44688:SF25">
    <property type="entry name" value="HTH LUXR-TYPE DOMAIN-CONTAINING PROTEIN"/>
    <property type="match status" value="1"/>
</dbReference>
<name>A0A2T5ME81_9GAMM</name>
<evidence type="ECO:0000256" key="3">
    <source>
        <dbReference type="ARBA" id="ARBA00023163"/>
    </source>
</evidence>
<dbReference type="AlphaFoldDB" id="A0A2T5ME81"/>
<organism evidence="5 6">
    <name type="scientific">Stenotrophobium rhamnosiphilum</name>
    <dbReference type="NCBI Taxonomy" id="2029166"/>
    <lineage>
        <taxon>Bacteria</taxon>
        <taxon>Pseudomonadati</taxon>
        <taxon>Pseudomonadota</taxon>
        <taxon>Gammaproteobacteria</taxon>
        <taxon>Nevskiales</taxon>
        <taxon>Nevskiaceae</taxon>
        <taxon>Stenotrophobium</taxon>
    </lineage>
</organism>
<dbReference type="PROSITE" id="PS50043">
    <property type="entry name" value="HTH_LUXR_2"/>
    <property type="match status" value="1"/>
</dbReference>
<evidence type="ECO:0000256" key="1">
    <source>
        <dbReference type="ARBA" id="ARBA00023015"/>
    </source>
</evidence>
<evidence type="ECO:0000256" key="2">
    <source>
        <dbReference type="ARBA" id="ARBA00023125"/>
    </source>
</evidence>
<keyword evidence="1" id="KW-0805">Transcription regulation</keyword>
<dbReference type="CDD" id="cd06170">
    <property type="entry name" value="LuxR_C_like"/>
    <property type="match status" value="1"/>
</dbReference>
<dbReference type="PRINTS" id="PR00038">
    <property type="entry name" value="HTHLUXR"/>
</dbReference>
<dbReference type="SMART" id="SM00421">
    <property type="entry name" value="HTH_LUXR"/>
    <property type="match status" value="1"/>
</dbReference>
<dbReference type="GO" id="GO:0003677">
    <property type="term" value="F:DNA binding"/>
    <property type="evidence" value="ECO:0007669"/>
    <property type="project" value="UniProtKB-KW"/>
</dbReference>
<evidence type="ECO:0000313" key="5">
    <source>
        <dbReference type="EMBL" id="PTU30890.1"/>
    </source>
</evidence>
<dbReference type="RefSeq" id="WP_107940475.1">
    <property type="nucleotide sequence ID" value="NZ_QANS01000004.1"/>
</dbReference>
<dbReference type="OrthoDB" id="9814495at2"/>
<keyword evidence="2" id="KW-0238">DNA-binding</keyword>
<accession>A0A2T5ME81</accession>
<dbReference type="Pfam" id="PF00196">
    <property type="entry name" value="GerE"/>
    <property type="match status" value="1"/>
</dbReference>
<evidence type="ECO:0000259" key="4">
    <source>
        <dbReference type="PROSITE" id="PS50043"/>
    </source>
</evidence>
<dbReference type="PANTHER" id="PTHR44688">
    <property type="entry name" value="DNA-BINDING TRANSCRIPTIONAL ACTIVATOR DEVR_DOSR"/>
    <property type="match status" value="1"/>
</dbReference>
<dbReference type="Proteomes" id="UP000244248">
    <property type="component" value="Unassembled WGS sequence"/>
</dbReference>